<proteinExistence type="predicted"/>
<reference evidence="2 3" key="1">
    <citation type="journal article" date="2016" name="Mol. Biol. Evol.">
        <title>Comparative Genomics of Early-Diverging Mushroom-Forming Fungi Provides Insights into the Origins of Lignocellulose Decay Capabilities.</title>
        <authorList>
            <person name="Nagy L.G."/>
            <person name="Riley R."/>
            <person name="Tritt A."/>
            <person name="Adam C."/>
            <person name="Daum C."/>
            <person name="Floudas D."/>
            <person name="Sun H."/>
            <person name="Yadav J.S."/>
            <person name="Pangilinan J."/>
            <person name="Larsson K.H."/>
            <person name="Matsuura K."/>
            <person name="Barry K."/>
            <person name="Labutti K."/>
            <person name="Kuo R."/>
            <person name="Ohm R.A."/>
            <person name="Bhattacharya S.S."/>
            <person name="Shirouzu T."/>
            <person name="Yoshinaga Y."/>
            <person name="Martin F.M."/>
            <person name="Grigoriev I.V."/>
            <person name="Hibbett D.S."/>
        </authorList>
    </citation>
    <scope>NUCLEOTIDE SEQUENCE [LARGE SCALE GENOMIC DNA]</scope>
    <source>
        <strain evidence="2 3">HHB9708</strain>
    </source>
</reference>
<name>A0A164RJB1_9AGAM</name>
<feature type="region of interest" description="Disordered" evidence="1">
    <location>
        <begin position="190"/>
        <end position="219"/>
    </location>
</feature>
<evidence type="ECO:0000313" key="2">
    <source>
        <dbReference type="EMBL" id="KZS90607.1"/>
    </source>
</evidence>
<organism evidence="2 3">
    <name type="scientific">Sistotremastrum niveocremeum HHB9708</name>
    <dbReference type="NCBI Taxonomy" id="1314777"/>
    <lineage>
        <taxon>Eukaryota</taxon>
        <taxon>Fungi</taxon>
        <taxon>Dikarya</taxon>
        <taxon>Basidiomycota</taxon>
        <taxon>Agaricomycotina</taxon>
        <taxon>Agaricomycetes</taxon>
        <taxon>Sistotremastrales</taxon>
        <taxon>Sistotremastraceae</taxon>
        <taxon>Sertulicium</taxon>
        <taxon>Sertulicium niveocremeum</taxon>
    </lineage>
</organism>
<feature type="compositionally biased region" description="Basic and acidic residues" evidence="1">
    <location>
        <begin position="210"/>
        <end position="219"/>
    </location>
</feature>
<keyword evidence="3" id="KW-1185">Reference proteome</keyword>
<protein>
    <submittedName>
        <fullName evidence="2">Uncharacterized protein</fullName>
    </submittedName>
</protein>
<accession>A0A164RJB1</accession>
<dbReference type="OrthoDB" id="2686745at2759"/>
<gene>
    <name evidence="2" type="ORF">SISNIDRAFT_488180</name>
</gene>
<dbReference type="STRING" id="1314777.A0A164RJB1"/>
<dbReference type="AlphaFoldDB" id="A0A164RJB1"/>
<dbReference type="EMBL" id="KV419420">
    <property type="protein sequence ID" value="KZS90607.1"/>
    <property type="molecule type" value="Genomic_DNA"/>
</dbReference>
<sequence length="219" mass="24349">MPPYRSRRHLSLIVDRIAFEPEIRQVLGTHIAQREFVPLSKDSSFAHRARRLNTHSSRHGSPSPDIASILPRPEGRLPDAASSSKKTRKQLILKPPGEPGHPGSGGYNIIAKLVEYGWTETMALELKESIQSYADANLNLDLAFTSQPTAVKDALYAKIKKEYPQLELYKDYWPVVNILKMHLKASKQRARSQATKLKASGVDGPGVGSKDQDKGRSQS</sequence>
<evidence type="ECO:0000313" key="3">
    <source>
        <dbReference type="Proteomes" id="UP000076722"/>
    </source>
</evidence>
<feature type="region of interest" description="Disordered" evidence="1">
    <location>
        <begin position="52"/>
        <end position="104"/>
    </location>
</feature>
<dbReference type="Proteomes" id="UP000076722">
    <property type="component" value="Unassembled WGS sequence"/>
</dbReference>
<evidence type="ECO:0000256" key="1">
    <source>
        <dbReference type="SAM" id="MobiDB-lite"/>
    </source>
</evidence>